<organism evidence="7 8">
    <name type="scientific">Babesia divergens</name>
    <dbReference type="NCBI Taxonomy" id="32595"/>
    <lineage>
        <taxon>Eukaryota</taxon>
        <taxon>Sar</taxon>
        <taxon>Alveolata</taxon>
        <taxon>Apicomplexa</taxon>
        <taxon>Aconoidasida</taxon>
        <taxon>Piroplasmida</taxon>
        <taxon>Babesiidae</taxon>
        <taxon>Babesia</taxon>
    </lineage>
</organism>
<feature type="transmembrane region" description="Helical" evidence="6">
    <location>
        <begin position="98"/>
        <end position="123"/>
    </location>
</feature>
<proteinExistence type="predicted"/>
<comment type="caution">
    <text evidence="7">The sequence shown here is derived from an EMBL/GenBank/DDBJ whole genome shotgun (WGS) entry which is preliminary data.</text>
</comment>
<dbReference type="PANTHER" id="PTHR21320">
    <property type="entry name" value="CYTOCHROME C OXIDASE ASSEMBLY PROTEIN COX11-RELATED"/>
    <property type="match status" value="1"/>
</dbReference>
<evidence type="ECO:0000256" key="4">
    <source>
        <dbReference type="ARBA" id="ARBA00022989"/>
    </source>
</evidence>
<name>A0AAD9GFW7_BABDI</name>
<dbReference type="GO" id="GO:0005743">
    <property type="term" value="C:mitochondrial inner membrane"/>
    <property type="evidence" value="ECO:0007669"/>
    <property type="project" value="UniProtKB-SubCell"/>
</dbReference>
<dbReference type="Proteomes" id="UP001195914">
    <property type="component" value="Unassembled WGS sequence"/>
</dbReference>
<evidence type="ECO:0000256" key="1">
    <source>
        <dbReference type="ARBA" id="ARBA00004007"/>
    </source>
</evidence>
<evidence type="ECO:0000313" key="8">
    <source>
        <dbReference type="Proteomes" id="UP001195914"/>
    </source>
</evidence>
<dbReference type="GO" id="GO:0005507">
    <property type="term" value="F:copper ion binding"/>
    <property type="evidence" value="ECO:0007669"/>
    <property type="project" value="InterPro"/>
</dbReference>
<gene>
    <name evidence="7" type="ORF">X943_003654</name>
</gene>
<keyword evidence="3 6" id="KW-0812">Transmembrane</keyword>
<evidence type="ECO:0000256" key="2">
    <source>
        <dbReference type="ARBA" id="ARBA00004243"/>
    </source>
</evidence>
<dbReference type="InterPro" id="IPR007533">
    <property type="entry name" value="Cyt_c_oxidase_assmbl_CtaG"/>
</dbReference>
<evidence type="ECO:0000256" key="6">
    <source>
        <dbReference type="SAM" id="Phobius"/>
    </source>
</evidence>
<keyword evidence="5 6" id="KW-0472">Membrane</keyword>
<evidence type="ECO:0000313" key="7">
    <source>
        <dbReference type="EMBL" id="KAK1937654.1"/>
    </source>
</evidence>
<dbReference type="Gene3D" id="2.60.370.10">
    <property type="entry name" value="Ctag/Cox11"/>
    <property type="match status" value="1"/>
</dbReference>
<comment type="subcellular location">
    <subcellularLocation>
        <location evidence="2">Mitochondrion inner membrane</location>
        <topology evidence="2">Single-pass membrane protein</topology>
        <orientation evidence="2">Intermembrane side</orientation>
    </subcellularLocation>
</comment>
<reference evidence="7" key="2">
    <citation type="submission" date="2021-05" db="EMBL/GenBank/DDBJ databases">
        <authorList>
            <person name="Pain A."/>
        </authorList>
    </citation>
    <scope>NUCLEOTIDE SEQUENCE</scope>
    <source>
        <strain evidence="7">1802A</strain>
    </source>
</reference>
<dbReference type="PANTHER" id="PTHR21320:SF3">
    <property type="entry name" value="CYTOCHROME C OXIDASE ASSEMBLY PROTEIN COX11, MITOCHONDRIAL-RELATED"/>
    <property type="match status" value="1"/>
</dbReference>
<sequence length="278" mass="31198">MCATVSHILSAKTVVRAVYAPSSRDVLVGLAHCVGPGVLSFRPIATTRLCRFANIDRRPADQSHAPMNTDYKLQVADRFAHLQRPFERSSAVQSLKEVDFVGSTLVGMFVALFGITFACVPLYEFFCQQSGYMGTTKRVKTYGPPPQDRSDRLFEIDFITHSQVNWDFKPAQRNVIVAPGETTLAFYTAKNLSDKPVIGVAAYHVIPDEAGLYFNKIQCFCFEEQMLNPGEEVDLPDKRLYDVDKITLTYTFFEATSEIPPEYTALLNRDVSNESKQP</sequence>
<keyword evidence="8" id="KW-1185">Reference proteome</keyword>
<reference evidence="7" key="1">
    <citation type="journal article" date="2014" name="Nucleic Acids Res.">
        <title>The evolutionary dynamics of variant antigen genes in Babesia reveal a history of genomic innovation underlying host-parasite interaction.</title>
        <authorList>
            <person name="Jackson A.P."/>
            <person name="Otto T.D."/>
            <person name="Darby A."/>
            <person name="Ramaprasad A."/>
            <person name="Xia D."/>
            <person name="Echaide I.E."/>
            <person name="Farber M."/>
            <person name="Gahlot S."/>
            <person name="Gamble J."/>
            <person name="Gupta D."/>
            <person name="Gupta Y."/>
            <person name="Jackson L."/>
            <person name="Malandrin L."/>
            <person name="Malas T.B."/>
            <person name="Moussa E."/>
            <person name="Nair M."/>
            <person name="Reid A.J."/>
            <person name="Sanders M."/>
            <person name="Sharma J."/>
            <person name="Tracey A."/>
            <person name="Quail M.A."/>
            <person name="Weir W."/>
            <person name="Wastling J.M."/>
            <person name="Hall N."/>
            <person name="Willadsen P."/>
            <person name="Lingelbach K."/>
            <person name="Shiels B."/>
            <person name="Tait A."/>
            <person name="Berriman M."/>
            <person name="Allred D.R."/>
            <person name="Pain A."/>
        </authorList>
    </citation>
    <scope>NUCLEOTIDE SEQUENCE</scope>
    <source>
        <strain evidence="7">1802A</strain>
    </source>
</reference>
<evidence type="ECO:0000256" key="5">
    <source>
        <dbReference type="ARBA" id="ARBA00023136"/>
    </source>
</evidence>
<accession>A0AAD9GFW7</accession>
<protein>
    <submittedName>
        <fullName evidence="7">Cytochrome c oxidase assembly protein Cox11 subunit</fullName>
    </submittedName>
</protein>
<comment type="function">
    <text evidence="1">Exerts its effect at some terminal stage of cytochrome c oxidase synthesis, probably by being involved in the insertion of the copper B into subunit I.</text>
</comment>
<dbReference type="Pfam" id="PF04442">
    <property type="entry name" value="CtaG_Cox11"/>
    <property type="match status" value="1"/>
</dbReference>
<dbReference type="SUPFAM" id="SSF110111">
    <property type="entry name" value="Ctag/Cox11"/>
    <property type="match status" value="1"/>
</dbReference>
<keyword evidence="4 6" id="KW-1133">Transmembrane helix</keyword>
<dbReference type="AlphaFoldDB" id="A0AAD9GFW7"/>
<dbReference type="InterPro" id="IPR023471">
    <property type="entry name" value="CtaG/Cox11_dom_sf"/>
</dbReference>
<evidence type="ECO:0000256" key="3">
    <source>
        <dbReference type="ARBA" id="ARBA00022692"/>
    </source>
</evidence>
<dbReference type="EMBL" id="JAHBMH010000033">
    <property type="protein sequence ID" value="KAK1937654.1"/>
    <property type="molecule type" value="Genomic_DNA"/>
</dbReference>